<dbReference type="PANTHER" id="PTHR46018:SF7">
    <property type="entry name" value="RIBONUCLEASE Z"/>
    <property type="match status" value="1"/>
</dbReference>
<gene>
    <name evidence="1" type="ORF">J2851_004934</name>
</gene>
<dbReference type="InterPro" id="IPR036866">
    <property type="entry name" value="RibonucZ/Hydroxyglut_hydro"/>
</dbReference>
<keyword evidence="1" id="KW-0378">Hydrolase</keyword>
<dbReference type="Proteomes" id="UP000781958">
    <property type="component" value="Unassembled WGS sequence"/>
</dbReference>
<sequence>MPGGDPLNPLLHPQLVNPPFGDPGVLVEVRFERRCLLLDLGDLSPVPPRLLLRTTHGFVSHTHMDHFAGFDRLLRVCLGREKALHLFGPPGFVDRVAGKFAAYTWNLAPGYAADFVVKATAVEEDGTALTAEFHSRRSFAREAERIVRLDGGLLVAEDALAVRTVTLDHGIPSLAFRIEEPAHVNVFRDGLDRLGLAVGPWLRDLKRAVFRADNDDAPIAAPGRDGGTVVLPLGRLKAEALSVTAGQAIAYVVDAAFTPDNAARITDLARDVDLLFIESPFRAADAETAAARRHLTTEQAGRLGAAAGARRVVPFHFSPRYLGQEEEMRREVESAFRAE</sequence>
<evidence type="ECO:0000313" key="2">
    <source>
        <dbReference type="Proteomes" id="UP000781958"/>
    </source>
</evidence>
<organism evidence="1 2">
    <name type="scientific">Azospirillum rugosum</name>
    <dbReference type="NCBI Taxonomy" id="416170"/>
    <lineage>
        <taxon>Bacteria</taxon>
        <taxon>Pseudomonadati</taxon>
        <taxon>Pseudomonadota</taxon>
        <taxon>Alphaproteobacteria</taxon>
        <taxon>Rhodospirillales</taxon>
        <taxon>Azospirillaceae</taxon>
        <taxon>Azospirillum</taxon>
    </lineage>
</organism>
<dbReference type="PANTHER" id="PTHR46018">
    <property type="entry name" value="ZINC PHOSPHODIESTERASE ELAC PROTEIN 1"/>
    <property type="match status" value="1"/>
</dbReference>
<proteinExistence type="predicted"/>
<dbReference type="GO" id="GO:0042781">
    <property type="term" value="F:3'-tRNA processing endoribonuclease activity"/>
    <property type="evidence" value="ECO:0007669"/>
    <property type="project" value="UniProtKB-EC"/>
</dbReference>
<dbReference type="SUPFAM" id="SSF56281">
    <property type="entry name" value="Metallo-hydrolase/oxidoreductase"/>
    <property type="match status" value="1"/>
</dbReference>
<protein>
    <submittedName>
        <fullName evidence="1">Ribonuclease Z</fullName>
        <ecNumber evidence="1">3.1.26.11</ecNumber>
    </submittedName>
</protein>
<dbReference type="RefSeq" id="WP_209769529.1">
    <property type="nucleotide sequence ID" value="NZ_JAGINP010000020.1"/>
</dbReference>
<comment type="caution">
    <text evidence="1">The sequence shown here is derived from an EMBL/GenBank/DDBJ whole genome shotgun (WGS) entry which is preliminary data.</text>
</comment>
<keyword evidence="2" id="KW-1185">Reference proteome</keyword>
<dbReference type="EC" id="3.1.26.11" evidence="1"/>
<dbReference type="NCBIfam" id="NF002558">
    <property type="entry name" value="PRK02126.1"/>
    <property type="match status" value="1"/>
</dbReference>
<dbReference type="EMBL" id="JAGINP010000020">
    <property type="protein sequence ID" value="MBP2295131.1"/>
    <property type="molecule type" value="Genomic_DNA"/>
</dbReference>
<accession>A0ABS4SRD7</accession>
<evidence type="ECO:0000313" key="1">
    <source>
        <dbReference type="EMBL" id="MBP2295131.1"/>
    </source>
</evidence>
<reference evidence="1 2" key="1">
    <citation type="submission" date="2021-03" db="EMBL/GenBank/DDBJ databases">
        <title>Genomic Encyclopedia of Type Strains, Phase III (KMG-III): the genomes of soil and plant-associated and newly described type strains.</title>
        <authorList>
            <person name="Whitman W."/>
        </authorList>
    </citation>
    <scope>NUCLEOTIDE SEQUENCE [LARGE SCALE GENOMIC DNA]</scope>
    <source>
        <strain evidence="1 2">IMMIB AFH-6</strain>
    </source>
</reference>
<dbReference type="Gene3D" id="3.60.15.10">
    <property type="entry name" value="Ribonuclease Z/Hydroxyacylglutathione hydrolase-like"/>
    <property type="match status" value="1"/>
</dbReference>
<name>A0ABS4SRD7_9PROT</name>